<dbReference type="PANTHER" id="PTHR20923:SF1">
    <property type="entry name" value="G PATCH DOMAIN AND ANKYRIN REPEAT-CONTAINING PROTEIN 1"/>
    <property type="match status" value="1"/>
</dbReference>
<keyword evidence="9" id="KW-0460">Magnesium</keyword>
<dbReference type="InterPro" id="IPR002110">
    <property type="entry name" value="Ankyrin_rpt"/>
</dbReference>
<dbReference type="PRINTS" id="PR00328">
    <property type="entry name" value="SAR1GTPBP"/>
</dbReference>
<dbReference type="Proteomes" id="UP000024404">
    <property type="component" value="Unassembled WGS sequence"/>
</dbReference>
<dbReference type="NCBIfam" id="TIGR00231">
    <property type="entry name" value="small_GTP"/>
    <property type="match status" value="1"/>
</dbReference>
<dbReference type="SUPFAM" id="SSF57845">
    <property type="entry name" value="B-box zinc-binding domain"/>
    <property type="match status" value="1"/>
</dbReference>
<dbReference type="Gene3D" id="1.25.40.20">
    <property type="entry name" value="Ankyrin repeat-containing domain"/>
    <property type="match status" value="1"/>
</dbReference>
<feature type="binding site" evidence="9">
    <location>
        <position position="745"/>
    </location>
    <ligand>
        <name>Mg(2+)</name>
        <dbReference type="ChEBI" id="CHEBI:18420"/>
    </ligand>
</feature>
<dbReference type="AlphaFoldDB" id="A0A8R1TLS5"/>
<keyword evidence="6" id="KW-0862">Zinc</keyword>
<evidence type="ECO:0000256" key="10">
    <source>
        <dbReference type="PROSITE-ProRule" id="PRU00023"/>
    </source>
</evidence>
<dbReference type="SMART" id="SM00184">
    <property type="entry name" value="RING"/>
    <property type="match status" value="1"/>
</dbReference>
<evidence type="ECO:0000313" key="17">
    <source>
        <dbReference type="Proteomes" id="UP000024404"/>
    </source>
</evidence>
<dbReference type="SUPFAM" id="SSF52540">
    <property type="entry name" value="P-loop containing nucleoside triphosphate hydrolases"/>
    <property type="match status" value="1"/>
</dbReference>
<sequence length="907" mass="102978">MYPSRNVSLGKDKQIRFVRANPDIDMQASVTENTSKSTICGKDVRTFYETLLTEPSTSIVPDTTVTMRLENSNRHFRKSTKLSNNISKEQDDIKKNYELFKDAANGNIRGVMDYYRRKGMDINVSDQYGWTALMCASYAGHLHIVKYLLSMGVDVSKRSRSGETAADFALKCGHREIYRHIILNEKKKSNVRCKSSLRMNKGSRKISEVTHFCDACQCSYIGKAHLSSVAHLLETRKPVFDPGYGIPEWNKGYRILRSSGWDEFKGLGRDATGRRYPIKTVLKRDKLGLGCATSDISKVTHFKANDVNAVKISLMTRGKELKNYKERILHEKIFEHRFRNVGLECALCHESYAAEIRTPRVLHGCGHTVCQTCCSALVDLSAPIAQVVCPFDRTVTLLTEPCVFSLKKNYALIEIIERHKNFTQSDRISPLLADEIPPPEYMKDILLGIPCDEDPKHTAIFYCTVCESNMCGECSKRTHTGRILSKHCRVPVSEKPLSRTMCPYHSAYAIEFVCQEVECLENNRLMCLLCRDYGRHRNHRHSLLEVEAAGLRERVREALSDFRSFISDLNGWNIRVTQTVAEIMDVNEGSHATARKQVEAHFRRLREELELQERTAVSRLDAHVADRIETLRQHQQELAFITSQVAAVSAQLQESSEMDDARLIEQQTDLIKMLDAVRTHQSDIASAPSGLSLDTRIPFSFTADNRIHMGSNVDIRLVILGLDGAGKTTILYKLKSDEYRQSTTTVGFNVETIQYKNFKLTMWDVGGVPKLRRLWKHYFMNTQALVFVIDSSCPSRFGEAQNELAKIFAERELIDACFLVILNRRQPTIVNQHCIVSSAAIDQLVMNINRFSAGRTVMIHQCNAMTGIGLWEAIDALTSKLLLARNQTEILGMEEQSDEIEELELEA</sequence>
<dbReference type="GO" id="GO:0008270">
    <property type="term" value="F:zinc ion binding"/>
    <property type="evidence" value="ECO:0007669"/>
    <property type="project" value="UniProtKB-KW"/>
</dbReference>
<dbReference type="PROSITE" id="PS51417">
    <property type="entry name" value="ARF"/>
    <property type="match status" value="1"/>
</dbReference>
<proteinExistence type="inferred from homology"/>
<evidence type="ECO:0000256" key="5">
    <source>
        <dbReference type="ARBA" id="ARBA00022771"/>
    </source>
</evidence>
<dbReference type="InterPro" id="IPR039146">
    <property type="entry name" value="GPANK1"/>
</dbReference>
<dbReference type="Pfam" id="PF00025">
    <property type="entry name" value="Arf"/>
    <property type="match status" value="1"/>
</dbReference>
<evidence type="ECO:0000259" key="15">
    <source>
        <dbReference type="PROSITE" id="PS50174"/>
    </source>
</evidence>
<dbReference type="EnsemblMetazoa" id="OVOC11561.1">
    <property type="protein sequence ID" value="OVOC11561.1"/>
    <property type="gene ID" value="WBGene00248370"/>
</dbReference>
<dbReference type="InterPro" id="IPR027417">
    <property type="entry name" value="P-loop_NTPase"/>
</dbReference>
<evidence type="ECO:0000259" key="14">
    <source>
        <dbReference type="PROSITE" id="PS50157"/>
    </source>
</evidence>
<dbReference type="SMART" id="SM00178">
    <property type="entry name" value="SAR"/>
    <property type="match status" value="1"/>
</dbReference>
<keyword evidence="17" id="KW-1185">Reference proteome</keyword>
<dbReference type="SUPFAM" id="SSF57850">
    <property type="entry name" value="RING/U-box"/>
    <property type="match status" value="1"/>
</dbReference>
<dbReference type="PROSITE" id="PS50089">
    <property type="entry name" value="ZF_RING_2"/>
    <property type="match status" value="1"/>
</dbReference>
<keyword evidence="10" id="KW-0040">ANK repeat</keyword>
<dbReference type="PROSITE" id="PS51419">
    <property type="entry name" value="RAB"/>
    <property type="match status" value="1"/>
</dbReference>
<dbReference type="InterPro" id="IPR000467">
    <property type="entry name" value="G_patch_dom"/>
</dbReference>
<name>A0A8R1TLS5_ONCVO</name>
<reference evidence="16" key="2">
    <citation type="submission" date="2022-06" db="UniProtKB">
        <authorList>
            <consortium name="EnsemblMetazoa"/>
        </authorList>
    </citation>
    <scope>IDENTIFICATION</scope>
</reference>
<evidence type="ECO:0000256" key="3">
    <source>
        <dbReference type="ARBA" id="ARBA00022723"/>
    </source>
</evidence>
<dbReference type="Gene3D" id="3.40.50.300">
    <property type="entry name" value="P-loop containing nucleotide triphosphate hydrolases"/>
    <property type="match status" value="1"/>
</dbReference>
<reference evidence="17" key="1">
    <citation type="submission" date="2013-10" db="EMBL/GenBank/DDBJ databases">
        <title>Genome sequencing of Onchocerca volvulus.</title>
        <authorList>
            <person name="Cotton J."/>
            <person name="Tsai J."/>
            <person name="Stanley E."/>
            <person name="Tracey A."/>
            <person name="Holroyd N."/>
            <person name="Lustigman S."/>
            <person name="Berriman M."/>
        </authorList>
    </citation>
    <scope>NUCLEOTIDE SEQUENCE</scope>
</reference>
<evidence type="ECO:0000256" key="1">
    <source>
        <dbReference type="ARBA" id="ARBA00010290"/>
    </source>
</evidence>
<dbReference type="InterPro" id="IPR006689">
    <property type="entry name" value="Small_GTPase_ARF/SAR"/>
</dbReference>
<evidence type="ECO:0000259" key="12">
    <source>
        <dbReference type="PROSITE" id="PS50089"/>
    </source>
</evidence>
<dbReference type="PROSITE" id="PS50174">
    <property type="entry name" value="G_PATCH"/>
    <property type="match status" value="1"/>
</dbReference>
<dbReference type="PROSITE" id="PS50119">
    <property type="entry name" value="ZF_BBOX"/>
    <property type="match status" value="1"/>
</dbReference>
<dbReference type="InterPro" id="IPR013083">
    <property type="entry name" value="Znf_RING/FYVE/PHD"/>
</dbReference>
<dbReference type="Gene3D" id="3.30.40.10">
    <property type="entry name" value="Zinc/RING finger domain, C3HC4 (zinc finger)"/>
    <property type="match status" value="1"/>
</dbReference>
<dbReference type="PANTHER" id="PTHR20923">
    <property type="entry name" value="BAT4 PROTEIN-RELATED"/>
    <property type="match status" value="1"/>
</dbReference>
<dbReference type="EMBL" id="CMVM020000376">
    <property type="status" value="NOT_ANNOTATED_CDS"/>
    <property type="molecule type" value="Genomic_DNA"/>
</dbReference>
<feature type="repeat" description="ANK" evidence="10">
    <location>
        <begin position="128"/>
        <end position="160"/>
    </location>
</feature>
<evidence type="ECO:0000256" key="2">
    <source>
        <dbReference type="ARBA" id="ARBA00019766"/>
    </source>
</evidence>
<dbReference type="CDD" id="cd19773">
    <property type="entry name" value="Bbox2_TRIM23_C-IX_rpt1"/>
    <property type="match status" value="1"/>
</dbReference>
<keyword evidence="3 9" id="KW-0479">Metal-binding</keyword>
<evidence type="ECO:0000256" key="4">
    <source>
        <dbReference type="ARBA" id="ARBA00022741"/>
    </source>
</evidence>
<feature type="binding site" evidence="8">
    <location>
        <begin position="721"/>
        <end position="728"/>
    </location>
    <ligand>
        <name>GTP</name>
        <dbReference type="ChEBI" id="CHEBI:37565"/>
    </ligand>
</feature>
<dbReference type="InterPro" id="IPR036770">
    <property type="entry name" value="Ankyrin_rpt-contain_sf"/>
</dbReference>
<evidence type="ECO:0000256" key="8">
    <source>
        <dbReference type="PIRSR" id="PIRSR606689-1"/>
    </source>
</evidence>
<feature type="domain" description="G-patch" evidence="15">
    <location>
        <begin position="248"/>
        <end position="294"/>
    </location>
</feature>
<dbReference type="GO" id="GO:0003924">
    <property type="term" value="F:GTPase activity"/>
    <property type="evidence" value="ECO:0007669"/>
    <property type="project" value="InterPro"/>
</dbReference>
<dbReference type="SMART" id="SM00336">
    <property type="entry name" value="BBOX"/>
    <property type="match status" value="2"/>
</dbReference>
<accession>A0A8R1TLS5</accession>
<evidence type="ECO:0000256" key="9">
    <source>
        <dbReference type="PIRSR" id="PIRSR606689-2"/>
    </source>
</evidence>
<keyword evidence="4 8" id="KW-0547">Nucleotide-binding</keyword>
<dbReference type="InterPro" id="IPR005225">
    <property type="entry name" value="Small_GTP-bd"/>
</dbReference>
<dbReference type="SMART" id="SM00248">
    <property type="entry name" value="ANK"/>
    <property type="match status" value="2"/>
</dbReference>
<feature type="binding site" evidence="8">
    <location>
        <position position="767"/>
    </location>
    <ligand>
        <name>GTP</name>
        <dbReference type="ChEBI" id="CHEBI:37565"/>
    </ligand>
</feature>
<feature type="domain" description="RING-type" evidence="12">
    <location>
        <begin position="345"/>
        <end position="393"/>
    </location>
</feature>
<dbReference type="SUPFAM" id="SSF48403">
    <property type="entry name" value="Ankyrin repeat"/>
    <property type="match status" value="1"/>
</dbReference>
<dbReference type="SMART" id="SM00177">
    <property type="entry name" value="ARF"/>
    <property type="match status" value="1"/>
</dbReference>
<dbReference type="InterPro" id="IPR000315">
    <property type="entry name" value="Znf_B-box"/>
</dbReference>
<comment type="similarity">
    <text evidence="1">Belongs to the small GTPase superfamily. Arf family.</text>
</comment>
<keyword evidence="5 11" id="KW-0863">Zinc-finger</keyword>
<dbReference type="Pfam" id="PF01585">
    <property type="entry name" value="G-patch"/>
    <property type="match status" value="1"/>
</dbReference>
<feature type="domain" description="C2H2-type" evidence="14">
    <location>
        <begin position="469"/>
        <end position="496"/>
    </location>
</feature>
<dbReference type="CDD" id="cd19774">
    <property type="entry name" value="Bbox2_TRIM23_C-IX_rpt2"/>
    <property type="match status" value="1"/>
</dbReference>
<keyword evidence="7 8" id="KW-0342">GTP-binding</keyword>
<evidence type="ECO:0000313" key="16">
    <source>
        <dbReference type="EnsemblMetazoa" id="OVOC11561.1"/>
    </source>
</evidence>
<evidence type="ECO:0000256" key="6">
    <source>
        <dbReference type="ARBA" id="ARBA00022833"/>
    </source>
</evidence>
<evidence type="ECO:0000259" key="13">
    <source>
        <dbReference type="PROSITE" id="PS50119"/>
    </source>
</evidence>
<feature type="domain" description="B box-type" evidence="13">
    <location>
        <begin position="451"/>
        <end position="492"/>
    </location>
</feature>
<dbReference type="GO" id="GO:0005525">
    <property type="term" value="F:GTP binding"/>
    <property type="evidence" value="ECO:0007669"/>
    <property type="project" value="UniProtKB-KW"/>
</dbReference>
<organism evidence="16 17">
    <name type="scientific">Onchocerca volvulus</name>
    <dbReference type="NCBI Taxonomy" id="6282"/>
    <lineage>
        <taxon>Eukaryota</taxon>
        <taxon>Metazoa</taxon>
        <taxon>Ecdysozoa</taxon>
        <taxon>Nematoda</taxon>
        <taxon>Chromadorea</taxon>
        <taxon>Rhabditida</taxon>
        <taxon>Spirurina</taxon>
        <taxon>Spiruromorpha</taxon>
        <taxon>Filarioidea</taxon>
        <taxon>Onchocercidae</taxon>
        <taxon>Onchocerca</taxon>
    </lineage>
</organism>
<dbReference type="Gene3D" id="3.30.160.60">
    <property type="entry name" value="Classic Zinc Finger"/>
    <property type="match status" value="1"/>
</dbReference>
<evidence type="ECO:0000256" key="11">
    <source>
        <dbReference type="PROSITE-ProRule" id="PRU00024"/>
    </source>
</evidence>
<dbReference type="InterPro" id="IPR013087">
    <property type="entry name" value="Znf_C2H2_type"/>
</dbReference>
<dbReference type="PROSITE" id="PS50088">
    <property type="entry name" value="ANK_REPEAT"/>
    <property type="match status" value="1"/>
</dbReference>
<dbReference type="SMART" id="SM00443">
    <property type="entry name" value="G_patch"/>
    <property type="match status" value="1"/>
</dbReference>
<dbReference type="CDD" id="cd00878">
    <property type="entry name" value="Arf_Arl"/>
    <property type="match status" value="1"/>
</dbReference>
<evidence type="ECO:0000256" key="7">
    <source>
        <dbReference type="ARBA" id="ARBA00023134"/>
    </source>
</evidence>
<dbReference type="PROSITE" id="PS50297">
    <property type="entry name" value="ANK_REP_REGION"/>
    <property type="match status" value="1"/>
</dbReference>
<protein>
    <recommendedName>
        <fullName evidence="2">ADP-ribosylation factor-like protein 6</fullName>
    </recommendedName>
</protein>
<dbReference type="Pfam" id="PF12796">
    <property type="entry name" value="Ank_2"/>
    <property type="match status" value="1"/>
</dbReference>
<dbReference type="FunFam" id="3.40.50.300:FF:001166">
    <property type="entry name" value="ADP-ribosylation factor D"/>
    <property type="match status" value="1"/>
</dbReference>
<dbReference type="Pfam" id="PF00643">
    <property type="entry name" value="zf-B_box"/>
    <property type="match status" value="1"/>
</dbReference>
<dbReference type="GO" id="GO:0003676">
    <property type="term" value="F:nucleic acid binding"/>
    <property type="evidence" value="ECO:0007669"/>
    <property type="project" value="InterPro"/>
</dbReference>
<dbReference type="InterPro" id="IPR001841">
    <property type="entry name" value="Znf_RING"/>
</dbReference>
<dbReference type="PROSITE" id="PS50157">
    <property type="entry name" value="ZINC_FINGER_C2H2_2"/>
    <property type="match status" value="1"/>
</dbReference>
<feature type="binding site" evidence="9">
    <location>
        <position position="728"/>
    </location>
    <ligand>
        <name>Mg(2+)</name>
        <dbReference type="ChEBI" id="CHEBI:18420"/>
    </ligand>
</feature>